<name>A0A4Y7UAG5_9FLAO</name>
<evidence type="ECO:0000313" key="3">
    <source>
        <dbReference type="EMBL" id="TEB43423.1"/>
    </source>
</evidence>
<evidence type="ECO:0000259" key="1">
    <source>
        <dbReference type="Pfam" id="PF13712"/>
    </source>
</evidence>
<dbReference type="SUPFAM" id="SSF53448">
    <property type="entry name" value="Nucleotide-diphospho-sugar transferases"/>
    <property type="match status" value="1"/>
</dbReference>
<dbReference type="AlphaFoldDB" id="A0A4Y7UAG5"/>
<dbReference type="GO" id="GO:0016740">
    <property type="term" value="F:transferase activity"/>
    <property type="evidence" value="ECO:0007669"/>
    <property type="project" value="UniProtKB-KW"/>
</dbReference>
<sequence>MISIIVCSRKNQIDPKFEDNIRNTIGSDFELVIIDNSNNRYSIFEAYNAGIQKSKGDILCFIHDDILFHTENWGMILESEFNENTDYALIGIAGSRVKTQFPTGWWDCEDQYKAINIIQHEKGNVRRECFGFENENITEAVVIDGVFMALKKDLNIVFDTRLEGFHCYDLNLSCAVIEKNKKVGVTKKILIEHFSIGQLNKNWLLSAIVFHKKYRQQLKRNNSNSEQEIFAGKKYIEYCLQFLGKKKSLIYLFTILQFSSSIKTIFTLEKYFFNKFFNK</sequence>
<dbReference type="EMBL" id="SLWA01000005">
    <property type="protein sequence ID" value="TCN56389.1"/>
    <property type="molecule type" value="Genomic_DNA"/>
</dbReference>
<evidence type="ECO:0000313" key="5">
    <source>
        <dbReference type="Proteomes" id="UP000298340"/>
    </source>
</evidence>
<reference evidence="3 5" key="2">
    <citation type="journal article" date="2018" name="Syst. Appl. Microbiol.">
        <title>Flavobacterium circumlabens sp. nov. and Flavobacterium cupreum sp. nov., two psychrotrophic species isolated from Antarctic environmental samples.</title>
        <authorList>
            <person name="Kralova S."/>
            <person name="Busse H.J."/>
            <person name="Svec P."/>
            <person name="Maslanova I."/>
            <person name="Stankova E."/>
            <person name="Bartak M."/>
            <person name="Sedlacek I."/>
        </authorList>
    </citation>
    <scope>NUCLEOTIDE SEQUENCE [LARGE SCALE GENOMIC DNA]</scope>
    <source>
        <strain evidence="3 5">CCM 8828</strain>
    </source>
</reference>
<keyword evidence="3" id="KW-0808">Transferase</keyword>
<feature type="domain" description="Streptomycin biosynthesis protein StrF" evidence="1">
    <location>
        <begin position="5"/>
        <end position="208"/>
    </location>
</feature>
<evidence type="ECO:0000313" key="4">
    <source>
        <dbReference type="Proteomes" id="UP000295270"/>
    </source>
</evidence>
<proteinExistence type="predicted"/>
<reference evidence="2 4" key="1">
    <citation type="journal article" date="2015" name="Stand. Genomic Sci.">
        <title>Genomic Encyclopedia of Bacterial and Archaeal Type Strains, Phase III: the genomes of soil and plant-associated and newly described type strains.</title>
        <authorList>
            <person name="Whitman W.B."/>
            <person name="Woyke T."/>
            <person name="Klenk H.P."/>
            <person name="Zhou Y."/>
            <person name="Lilburn T.G."/>
            <person name="Beck B.J."/>
            <person name="De Vos P."/>
            <person name="Vandamme P."/>
            <person name="Eisen J.A."/>
            <person name="Garrity G."/>
            <person name="Hugenholtz P."/>
            <person name="Kyrpides N.C."/>
        </authorList>
    </citation>
    <scope>NUCLEOTIDE SEQUENCE [LARGE SCALE GENOMIC DNA]</scope>
    <source>
        <strain evidence="2 4">P5626</strain>
    </source>
</reference>
<comment type="caution">
    <text evidence="3">The sequence shown here is derived from an EMBL/GenBank/DDBJ whole genome shotgun (WGS) entry which is preliminary data.</text>
</comment>
<dbReference type="Proteomes" id="UP000295270">
    <property type="component" value="Unassembled WGS sequence"/>
</dbReference>
<dbReference type="Gene3D" id="3.90.550.10">
    <property type="entry name" value="Spore Coat Polysaccharide Biosynthesis Protein SpsA, Chain A"/>
    <property type="match status" value="1"/>
</dbReference>
<protein>
    <submittedName>
        <fullName evidence="2">Glycosyl transferase family 2</fullName>
    </submittedName>
    <submittedName>
        <fullName evidence="3">Glycosyltransferase</fullName>
    </submittedName>
</protein>
<dbReference type="OrthoDB" id="7851643at2"/>
<evidence type="ECO:0000313" key="2">
    <source>
        <dbReference type="EMBL" id="TCN56389.1"/>
    </source>
</evidence>
<keyword evidence="4" id="KW-1185">Reference proteome</keyword>
<dbReference type="RefSeq" id="WP_132036400.1">
    <property type="nucleotide sequence ID" value="NZ_QWDN01000005.1"/>
</dbReference>
<accession>A0A4Y7UAG5</accession>
<dbReference type="Proteomes" id="UP000298340">
    <property type="component" value="Unassembled WGS sequence"/>
</dbReference>
<gene>
    <name evidence="3" type="ORF">D0809_14740</name>
    <name evidence="2" type="ORF">EV142_105165</name>
</gene>
<dbReference type="InterPro" id="IPR059123">
    <property type="entry name" value="StrF_dom"/>
</dbReference>
<reference evidence="2" key="3">
    <citation type="submission" date="2019-03" db="EMBL/GenBank/DDBJ databases">
        <authorList>
            <person name="Whitman W."/>
            <person name="Huntemann M."/>
            <person name="Clum A."/>
            <person name="Pillay M."/>
            <person name="Palaniappan K."/>
            <person name="Varghese N."/>
            <person name="Mikhailova N."/>
            <person name="Stamatis D."/>
            <person name="Reddy T."/>
            <person name="Daum C."/>
            <person name="Shapiro N."/>
            <person name="Ivanova N."/>
            <person name="Kyrpides N."/>
            <person name="Woyke T."/>
        </authorList>
    </citation>
    <scope>NUCLEOTIDE SEQUENCE</scope>
    <source>
        <strain evidence="2">P5626</strain>
    </source>
</reference>
<dbReference type="EMBL" id="QWDN01000005">
    <property type="protein sequence ID" value="TEB43423.1"/>
    <property type="molecule type" value="Genomic_DNA"/>
</dbReference>
<organism evidence="3 5">
    <name type="scientific">Flavobacterium circumlabens</name>
    <dbReference type="NCBI Taxonomy" id="2133765"/>
    <lineage>
        <taxon>Bacteria</taxon>
        <taxon>Pseudomonadati</taxon>
        <taxon>Bacteroidota</taxon>
        <taxon>Flavobacteriia</taxon>
        <taxon>Flavobacteriales</taxon>
        <taxon>Flavobacteriaceae</taxon>
        <taxon>Flavobacterium</taxon>
    </lineage>
</organism>
<dbReference type="InterPro" id="IPR029044">
    <property type="entry name" value="Nucleotide-diphossugar_trans"/>
</dbReference>
<dbReference type="Pfam" id="PF13712">
    <property type="entry name" value="Glyco_tranf_2_5"/>
    <property type="match status" value="1"/>
</dbReference>